<evidence type="ECO:0000313" key="1">
    <source>
        <dbReference type="EMBL" id="GAA0877331.1"/>
    </source>
</evidence>
<keyword evidence="2" id="KW-1185">Reference proteome</keyword>
<sequence>MTGAGKPALFFFAMELILEGEFLLERFPGKGGWTFVRVPLERLPGGKAFGMVKLNGSIDDFDFVGKHLMPMKKGILFLPISKPIRTHIGKEEGDSVVLKLYREGIPSTTPQELIDCLEDDPGKLALFYNLNEAEQKHWVEYIYSADTEETKAARIVKLLDRLKQDS</sequence>
<dbReference type="EMBL" id="BAAAFI010000002">
    <property type="protein sequence ID" value="GAA0877331.1"/>
    <property type="molecule type" value="Genomic_DNA"/>
</dbReference>
<dbReference type="InterPro" id="IPR037079">
    <property type="entry name" value="AF2212/PG0164-like_sf"/>
</dbReference>
<dbReference type="SUPFAM" id="SSF141694">
    <property type="entry name" value="AF2212/PG0164-like"/>
    <property type="match status" value="1"/>
</dbReference>
<dbReference type="Gene3D" id="2.40.30.100">
    <property type="entry name" value="AF2212/PG0164-like"/>
    <property type="match status" value="1"/>
</dbReference>
<accession>A0ABN1MVA8</accession>
<comment type="caution">
    <text evidence="1">The sequence shown here is derived from an EMBL/GenBank/DDBJ whole genome shotgun (WGS) entry which is preliminary data.</text>
</comment>
<reference evidence="1 2" key="1">
    <citation type="journal article" date="2019" name="Int. J. Syst. Evol. Microbiol.">
        <title>The Global Catalogue of Microorganisms (GCM) 10K type strain sequencing project: providing services to taxonomists for standard genome sequencing and annotation.</title>
        <authorList>
            <consortium name="The Broad Institute Genomics Platform"/>
            <consortium name="The Broad Institute Genome Sequencing Center for Infectious Disease"/>
            <person name="Wu L."/>
            <person name="Ma J."/>
        </authorList>
    </citation>
    <scope>NUCLEOTIDE SEQUENCE [LARGE SCALE GENOMIC DNA]</scope>
    <source>
        <strain evidence="1 2">JCM 16112</strain>
    </source>
</reference>
<dbReference type="Proteomes" id="UP001500469">
    <property type="component" value="Unassembled WGS sequence"/>
</dbReference>
<name>A0ABN1MVA8_9BACT</name>
<evidence type="ECO:0000313" key="2">
    <source>
        <dbReference type="Proteomes" id="UP001500469"/>
    </source>
</evidence>
<dbReference type="Pfam" id="PF13376">
    <property type="entry name" value="OmdA"/>
    <property type="match status" value="1"/>
</dbReference>
<dbReference type="Pfam" id="PF08922">
    <property type="entry name" value="DUF1905"/>
    <property type="match status" value="1"/>
</dbReference>
<dbReference type="InterPro" id="IPR015018">
    <property type="entry name" value="DUF1905"/>
</dbReference>
<organism evidence="1 2">
    <name type="scientific">Algoriphagus jejuensis</name>
    <dbReference type="NCBI Taxonomy" id="419934"/>
    <lineage>
        <taxon>Bacteria</taxon>
        <taxon>Pseudomonadati</taxon>
        <taxon>Bacteroidota</taxon>
        <taxon>Cytophagia</taxon>
        <taxon>Cytophagales</taxon>
        <taxon>Cyclobacteriaceae</taxon>
        <taxon>Algoriphagus</taxon>
    </lineage>
</organism>
<protein>
    <submittedName>
        <fullName evidence="1">YdeI/OmpD-associated family protein</fullName>
    </submittedName>
</protein>
<proteinExistence type="predicted"/>
<gene>
    <name evidence="1" type="ORF">GCM10009119_02990</name>
</gene>